<dbReference type="PANTHER" id="PTHR13003">
    <property type="entry name" value="NUP107-RELATED"/>
    <property type="match status" value="1"/>
</dbReference>
<comment type="subunit">
    <text evidence="8">Part of the nuclear pore complex (NPC).</text>
</comment>
<evidence type="ECO:0000313" key="10">
    <source>
        <dbReference type="Proteomes" id="UP000821866"/>
    </source>
</evidence>
<dbReference type="InterPro" id="IPR007252">
    <property type="entry name" value="Nup84/Nup107"/>
</dbReference>
<dbReference type="GO" id="GO:0000973">
    <property type="term" value="P:post-transcriptional tethering of RNA polymerase II gene DNA at nuclear periphery"/>
    <property type="evidence" value="ECO:0007669"/>
    <property type="project" value="TreeGrafter"/>
</dbReference>
<comment type="similarity">
    <text evidence="1 8">Belongs to the nucleoporin Nup84/Nup107 family.</text>
</comment>
<keyword evidence="4" id="KW-0653">Protein transport</keyword>
<gene>
    <name evidence="9" type="ORF">HPB51_012151</name>
</gene>
<protein>
    <recommendedName>
        <fullName evidence="8">Nuclear pore complex protein</fullName>
    </recommendedName>
</protein>
<dbReference type="GO" id="GO:0006406">
    <property type="term" value="P:mRNA export from nucleus"/>
    <property type="evidence" value="ECO:0007669"/>
    <property type="project" value="TreeGrafter"/>
</dbReference>
<reference evidence="9" key="1">
    <citation type="journal article" date="2020" name="Cell">
        <title>Large-Scale Comparative Analyses of Tick Genomes Elucidate Their Genetic Diversity and Vector Capacities.</title>
        <authorList>
            <consortium name="Tick Genome and Microbiome Consortium (TIGMIC)"/>
            <person name="Jia N."/>
            <person name="Wang J."/>
            <person name="Shi W."/>
            <person name="Du L."/>
            <person name="Sun Y."/>
            <person name="Zhan W."/>
            <person name="Jiang J.F."/>
            <person name="Wang Q."/>
            <person name="Zhang B."/>
            <person name="Ji P."/>
            <person name="Bell-Sakyi L."/>
            <person name="Cui X.M."/>
            <person name="Yuan T.T."/>
            <person name="Jiang B.G."/>
            <person name="Yang W.F."/>
            <person name="Lam T.T."/>
            <person name="Chang Q.C."/>
            <person name="Ding S.J."/>
            <person name="Wang X.J."/>
            <person name="Zhu J.G."/>
            <person name="Ruan X.D."/>
            <person name="Zhao L."/>
            <person name="Wei J.T."/>
            <person name="Ye R.Z."/>
            <person name="Que T.C."/>
            <person name="Du C.H."/>
            <person name="Zhou Y.H."/>
            <person name="Cheng J.X."/>
            <person name="Dai P.F."/>
            <person name="Guo W.B."/>
            <person name="Han X.H."/>
            <person name="Huang E.J."/>
            <person name="Li L.F."/>
            <person name="Wei W."/>
            <person name="Gao Y.C."/>
            <person name="Liu J.Z."/>
            <person name="Shao H.Z."/>
            <person name="Wang X."/>
            <person name="Wang C.C."/>
            <person name="Yang T.C."/>
            <person name="Huo Q.B."/>
            <person name="Li W."/>
            <person name="Chen H.Y."/>
            <person name="Chen S.E."/>
            <person name="Zhou L.G."/>
            <person name="Ni X.B."/>
            <person name="Tian J.H."/>
            <person name="Sheng Y."/>
            <person name="Liu T."/>
            <person name="Pan Y.S."/>
            <person name="Xia L.Y."/>
            <person name="Li J."/>
            <person name="Zhao F."/>
            <person name="Cao W.C."/>
        </authorList>
    </citation>
    <scope>NUCLEOTIDE SEQUENCE</scope>
    <source>
        <strain evidence="9">Rmic-2018</strain>
    </source>
</reference>
<keyword evidence="8" id="KW-0472">Membrane</keyword>
<evidence type="ECO:0000256" key="5">
    <source>
        <dbReference type="ARBA" id="ARBA00023010"/>
    </source>
</evidence>
<dbReference type="AlphaFoldDB" id="A0A9J6DUD0"/>
<evidence type="ECO:0000256" key="7">
    <source>
        <dbReference type="ARBA" id="ARBA00023242"/>
    </source>
</evidence>
<dbReference type="Pfam" id="PF04121">
    <property type="entry name" value="Nup84_Nup100"/>
    <property type="match status" value="2"/>
</dbReference>
<dbReference type="GO" id="GO:0017056">
    <property type="term" value="F:structural constituent of nuclear pore"/>
    <property type="evidence" value="ECO:0007669"/>
    <property type="project" value="UniProtKB-UniRule"/>
</dbReference>
<keyword evidence="7 8" id="KW-0539">Nucleus</keyword>
<organism evidence="9 10">
    <name type="scientific">Rhipicephalus microplus</name>
    <name type="common">Cattle tick</name>
    <name type="synonym">Boophilus microplus</name>
    <dbReference type="NCBI Taxonomy" id="6941"/>
    <lineage>
        <taxon>Eukaryota</taxon>
        <taxon>Metazoa</taxon>
        <taxon>Ecdysozoa</taxon>
        <taxon>Arthropoda</taxon>
        <taxon>Chelicerata</taxon>
        <taxon>Arachnida</taxon>
        <taxon>Acari</taxon>
        <taxon>Parasitiformes</taxon>
        <taxon>Ixodida</taxon>
        <taxon>Ixodoidea</taxon>
        <taxon>Ixodidae</taxon>
        <taxon>Rhipicephalinae</taxon>
        <taxon>Rhipicephalus</taxon>
        <taxon>Boophilus</taxon>
    </lineage>
</organism>
<dbReference type="VEuPathDB" id="VectorBase:LOC119162136"/>
<evidence type="ECO:0000256" key="2">
    <source>
        <dbReference type="ARBA" id="ARBA00022448"/>
    </source>
</evidence>
<comment type="subcellular location">
    <subcellularLocation>
        <location evidence="8">Nucleus</location>
        <location evidence="8">Nuclear pore complex</location>
    </subcellularLocation>
    <subcellularLocation>
        <location evidence="8">Nucleus membrane</location>
    </subcellularLocation>
</comment>
<dbReference type="PANTHER" id="PTHR13003:SF2">
    <property type="entry name" value="NUCLEAR PORE COMPLEX PROTEIN NUP107"/>
    <property type="match status" value="1"/>
</dbReference>
<evidence type="ECO:0000256" key="1">
    <source>
        <dbReference type="ARBA" id="ARBA00009510"/>
    </source>
</evidence>
<keyword evidence="10" id="KW-1185">Reference proteome</keyword>
<proteinExistence type="inferred from homology"/>
<dbReference type="Proteomes" id="UP000821866">
    <property type="component" value="Unassembled WGS sequence"/>
</dbReference>
<comment type="caution">
    <text evidence="9">The sequence shown here is derived from an EMBL/GenBank/DDBJ whole genome shotgun (WGS) entry which is preliminary data.</text>
</comment>
<keyword evidence="3" id="KW-0509">mRNA transport</keyword>
<sequence length="234" mass="25803">MTELDADAPSRHWVPMHEFHLFHSVFFHLRAGQLQRARQLAADNGRRYLANALAGCRPCHDLHNASTIGAGFKQPAQGSFYGYLWMRACWRVASSPTCSLYKSAVYGALSGNLQAMLPVCTTWEDQLWARMRAVVDAAVRASETLDIEVTHSVQRGLVLGDGVSLVEEIHDWVTGQPIEPPLLTMRFLAHMALLLGQVDPETRTAAYSALLRTYIQMLIDDGHASLAATCAAAL</sequence>
<dbReference type="Gene3D" id="1.10.3450.20">
    <property type="match status" value="1"/>
</dbReference>
<keyword evidence="2 8" id="KW-0813">Transport</keyword>
<dbReference type="EMBL" id="JABSTU010000007">
    <property type="protein sequence ID" value="KAH8025829.1"/>
    <property type="molecule type" value="Genomic_DNA"/>
</dbReference>
<comment type="function">
    <text evidence="8">Functions as a component of the nuclear pore complex (NPC).</text>
</comment>
<evidence type="ECO:0000256" key="4">
    <source>
        <dbReference type="ARBA" id="ARBA00022927"/>
    </source>
</evidence>
<accession>A0A9J6DUD0</accession>
<dbReference type="GO" id="GO:0031965">
    <property type="term" value="C:nuclear membrane"/>
    <property type="evidence" value="ECO:0007669"/>
    <property type="project" value="UniProtKB-SubCell"/>
</dbReference>
<reference evidence="9" key="2">
    <citation type="submission" date="2021-09" db="EMBL/GenBank/DDBJ databases">
        <authorList>
            <person name="Jia N."/>
            <person name="Wang J."/>
            <person name="Shi W."/>
            <person name="Du L."/>
            <person name="Sun Y."/>
            <person name="Zhan W."/>
            <person name="Jiang J."/>
            <person name="Wang Q."/>
            <person name="Zhang B."/>
            <person name="Ji P."/>
            <person name="Sakyi L.B."/>
            <person name="Cui X."/>
            <person name="Yuan T."/>
            <person name="Jiang B."/>
            <person name="Yang W."/>
            <person name="Lam T.T.-Y."/>
            <person name="Chang Q."/>
            <person name="Ding S."/>
            <person name="Wang X."/>
            <person name="Zhu J."/>
            <person name="Ruan X."/>
            <person name="Zhao L."/>
            <person name="Wei J."/>
            <person name="Que T."/>
            <person name="Du C."/>
            <person name="Cheng J."/>
            <person name="Dai P."/>
            <person name="Han X."/>
            <person name="Huang E."/>
            <person name="Gao Y."/>
            <person name="Liu J."/>
            <person name="Shao H."/>
            <person name="Ye R."/>
            <person name="Li L."/>
            <person name="Wei W."/>
            <person name="Wang X."/>
            <person name="Wang C."/>
            <person name="Huo Q."/>
            <person name="Li W."/>
            <person name="Guo W."/>
            <person name="Chen H."/>
            <person name="Chen S."/>
            <person name="Zhou L."/>
            <person name="Zhou L."/>
            <person name="Ni X."/>
            <person name="Tian J."/>
            <person name="Zhou Y."/>
            <person name="Sheng Y."/>
            <person name="Liu T."/>
            <person name="Pan Y."/>
            <person name="Xia L."/>
            <person name="Li J."/>
            <person name="Zhao F."/>
            <person name="Cao W."/>
        </authorList>
    </citation>
    <scope>NUCLEOTIDE SEQUENCE</scope>
    <source>
        <strain evidence="9">Rmic-2018</strain>
        <tissue evidence="9">Larvae</tissue>
    </source>
</reference>
<evidence type="ECO:0000313" key="9">
    <source>
        <dbReference type="EMBL" id="KAH8025829.1"/>
    </source>
</evidence>
<dbReference type="GO" id="GO:0031080">
    <property type="term" value="C:nuclear pore outer ring"/>
    <property type="evidence" value="ECO:0007669"/>
    <property type="project" value="TreeGrafter"/>
</dbReference>
<evidence type="ECO:0000256" key="6">
    <source>
        <dbReference type="ARBA" id="ARBA00023132"/>
    </source>
</evidence>
<keyword evidence="5 8" id="KW-0811">Translocation</keyword>
<evidence type="ECO:0000256" key="3">
    <source>
        <dbReference type="ARBA" id="ARBA00022816"/>
    </source>
</evidence>
<evidence type="ECO:0000256" key="8">
    <source>
        <dbReference type="RuleBase" id="RU365072"/>
    </source>
</evidence>
<keyword evidence="6 8" id="KW-0906">Nuclear pore complex</keyword>
<name>A0A9J6DUD0_RHIMP</name>
<dbReference type="GO" id="GO:0006606">
    <property type="term" value="P:protein import into nucleus"/>
    <property type="evidence" value="ECO:0007669"/>
    <property type="project" value="TreeGrafter"/>
</dbReference>